<evidence type="ECO:0000256" key="10">
    <source>
        <dbReference type="ARBA" id="ARBA00023306"/>
    </source>
</evidence>
<proteinExistence type="inferred from homology"/>
<organism evidence="15 16">
    <name type="scientific">Callorhinchus milii</name>
    <name type="common">Ghost shark</name>
    <dbReference type="NCBI Taxonomy" id="7868"/>
    <lineage>
        <taxon>Eukaryota</taxon>
        <taxon>Metazoa</taxon>
        <taxon>Chordata</taxon>
        <taxon>Craniata</taxon>
        <taxon>Vertebrata</taxon>
        <taxon>Chondrichthyes</taxon>
        <taxon>Holocephali</taxon>
        <taxon>Chimaeriformes</taxon>
        <taxon>Callorhinchidae</taxon>
        <taxon>Callorhinchus</taxon>
    </lineage>
</organism>
<dbReference type="InterPro" id="IPR011022">
    <property type="entry name" value="Arrestin_C-like"/>
</dbReference>
<keyword evidence="3" id="KW-0963">Cytoplasm</keyword>
<dbReference type="Proteomes" id="UP000314986">
    <property type="component" value="Unassembled WGS sequence"/>
</dbReference>
<protein>
    <recommendedName>
        <fullName evidence="11">Thioredoxin-interacting protein</fullName>
    </recommendedName>
</protein>
<evidence type="ECO:0000256" key="2">
    <source>
        <dbReference type="ARBA" id="ARBA00005298"/>
    </source>
</evidence>
<evidence type="ECO:0000256" key="11">
    <source>
        <dbReference type="ARBA" id="ARBA00039479"/>
    </source>
</evidence>
<dbReference type="SMART" id="SM01017">
    <property type="entry name" value="Arrestin_C"/>
    <property type="match status" value="1"/>
</dbReference>
<reference evidence="16" key="2">
    <citation type="journal article" date="2007" name="PLoS Biol.">
        <title>Survey sequencing and comparative analysis of the elephant shark (Callorhinchus milii) genome.</title>
        <authorList>
            <person name="Venkatesh B."/>
            <person name="Kirkness E.F."/>
            <person name="Loh Y.H."/>
            <person name="Halpern A.L."/>
            <person name="Lee A.P."/>
            <person name="Johnson J."/>
            <person name="Dandona N."/>
            <person name="Viswanathan L.D."/>
            <person name="Tay A."/>
            <person name="Venter J.C."/>
            <person name="Strausberg R.L."/>
            <person name="Brenner S."/>
        </authorList>
    </citation>
    <scope>NUCLEOTIDE SEQUENCE [LARGE SCALE GENOMIC DNA]</scope>
</reference>
<sequence>LTHAASVILKFTRPLAPSFQGKYGGVSYFITAYIDQDQLPPLEARKSFEVVENIDVNTPSLLSPVGGSKEKRVTFFFLSDGYVCIAAKIDRKGYCPGEIAINAQFQNNCSRIVVPKAAILAKQTYLVNGRTKIFREKLTSVRGNHIITGMSVSWQGKSLRIPKVTPSINSNMIRLEYSLLIYVHIPGTNKLVLELPVVIGTIPYSGFNSRSSSVTSIASNSSASMSWPRFEFPEQMEAPPCYVDRADNSLIDSPTSPLLNEYDRVLDSPIFMCVPPPTYTEVSE</sequence>
<feature type="domain" description="Arrestin C-terminal-like" evidence="14">
    <location>
        <begin position="79"/>
        <end position="204"/>
    </location>
</feature>
<evidence type="ECO:0000256" key="5">
    <source>
        <dbReference type="ARBA" id="ARBA00022553"/>
    </source>
</evidence>
<evidence type="ECO:0000256" key="7">
    <source>
        <dbReference type="ARBA" id="ARBA00023015"/>
    </source>
</evidence>
<dbReference type="PANTHER" id="PTHR11188">
    <property type="entry name" value="ARRESTIN DOMAIN CONTAINING PROTEIN"/>
    <property type="match status" value="1"/>
</dbReference>
<evidence type="ECO:0000256" key="12">
    <source>
        <dbReference type="ARBA" id="ARBA00045565"/>
    </source>
</evidence>
<keyword evidence="4" id="KW-1017">Isopeptide bond</keyword>
<comment type="subunit">
    <text evidence="13">Homodimer; disulfide-linked. Interacts with TXN/thioredoxin through its redox-active site. Interacts with transcriptional repressors ZBTB16, ZBTB32 and HDAC1. Interacts with DDIT4.</text>
</comment>
<dbReference type="GeneTree" id="ENSGT00940000158522"/>
<comment type="subcellular location">
    <subcellularLocation>
        <location evidence="1">Cytoplasm</location>
    </subcellularLocation>
</comment>
<reference evidence="16" key="3">
    <citation type="journal article" date="2014" name="Nature">
        <title>Elephant shark genome provides unique insights into gnathostome evolution.</title>
        <authorList>
            <consortium name="International Elephant Shark Genome Sequencing Consortium"/>
            <person name="Venkatesh B."/>
            <person name="Lee A.P."/>
            <person name="Ravi V."/>
            <person name="Maurya A.K."/>
            <person name="Lian M.M."/>
            <person name="Swann J.B."/>
            <person name="Ohta Y."/>
            <person name="Flajnik M.F."/>
            <person name="Sutoh Y."/>
            <person name="Kasahara M."/>
            <person name="Hoon S."/>
            <person name="Gangu V."/>
            <person name="Roy S.W."/>
            <person name="Irimia M."/>
            <person name="Korzh V."/>
            <person name="Kondrychyn I."/>
            <person name="Lim Z.W."/>
            <person name="Tay B.H."/>
            <person name="Tohari S."/>
            <person name="Kong K.W."/>
            <person name="Ho S."/>
            <person name="Lorente-Galdos B."/>
            <person name="Quilez J."/>
            <person name="Marques-Bonet T."/>
            <person name="Raney B.J."/>
            <person name="Ingham P.W."/>
            <person name="Tay A."/>
            <person name="Hillier L.W."/>
            <person name="Minx P."/>
            <person name="Boehm T."/>
            <person name="Wilson R.K."/>
            <person name="Brenner S."/>
            <person name="Warren W.C."/>
        </authorList>
    </citation>
    <scope>NUCLEOTIDE SEQUENCE [LARGE SCALE GENOMIC DNA]</scope>
</reference>
<dbReference type="GO" id="GO:0015031">
    <property type="term" value="P:protein transport"/>
    <property type="evidence" value="ECO:0007669"/>
    <property type="project" value="TreeGrafter"/>
</dbReference>
<dbReference type="AlphaFoldDB" id="A0A4W3GHF4"/>
<dbReference type="PANTHER" id="PTHR11188:SF14">
    <property type="entry name" value="THIOREDOXIN-INTERACTING PROTEIN"/>
    <property type="match status" value="1"/>
</dbReference>
<evidence type="ECO:0000256" key="1">
    <source>
        <dbReference type="ARBA" id="ARBA00004496"/>
    </source>
</evidence>
<dbReference type="GO" id="GO:0005737">
    <property type="term" value="C:cytoplasm"/>
    <property type="evidence" value="ECO:0007669"/>
    <property type="project" value="UniProtKB-SubCell"/>
</dbReference>
<reference evidence="15" key="5">
    <citation type="submission" date="2025-09" db="UniProtKB">
        <authorList>
            <consortium name="Ensembl"/>
        </authorList>
    </citation>
    <scope>IDENTIFICATION</scope>
</reference>
<comment type="function">
    <text evidence="12">May act as an oxidative stress mediator by inhibiting thioredoxin activity or by limiting its bioavailability. Interacts with COPS5 and restores COPS5-induced suppression of CDKN1B stability, blocking the COPS5-mediated translocation of CDKN1B from the nucleus to the cytoplasm. Functions as a transcriptional repressor, possibly by acting as a bridge molecule between transcription factors and corepressor complexes, and over-expression will induce G0/G1 cell cycle arrest. Required for the maturation of natural killer cells. Acts as a suppressor of tumor cell growth. Inhibits the proteasomal degradation of DDIT4, and thereby contributes to the inhibition of the mammalian target of rapamycin complex 1 (mTORC1).</text>
</comment>
<evidence type="ECO:0000256" key="4">
    <source>
        <dbReference type="ARBA" id="ARBA00022499"/>
    </source>
</evidence>
<reference evidence="16" key="1">
    <citation type="journal article" date="2006" name="Science">
        <title>Ancient noncoding elements conserved in the human genome.</title>
        <authorList>
            <person name="Venkatesh B."/>
            <person name="Kirkness E.F."/>
            <person name="Loh Y.H."/>
            <person name="Halpern A.L."/>
            <person name="Lee A.P."/>
            <person name="Johnson J."/>
            <person name="Dandona N."/>
            <person name="Viswanathan L.D."/>
            <person name="Tay A."/>
            <person name="Venter J.C."/>
            <person name="Strausberg R.L."/>
            <person name="Brenner S."/>
        </authorList>
    </citation>
    <scope>NUCLEOTIDE SEQUENCE [LARGE SCALE GENOMIC DNA]</scope>
</reference>
<keyword evidence="8" id="KW-1015">Disulfide bond</keyword>
<keyword evidence="9" id="KW-0804">Transcription</keyword>
<evidence type="ECO:0000259" key="14">
    <source>
        <dbReference type="SMART" id="SM01017"/>
    </source>
</evidence>
<evidence type="ECO:0000256" key="13">
    <source>
        <dbReference type="ARBA" id="ARBA00046869"/>
    </source>
</evidence>
<dbReference type="InterPro" id="IPR050357">
    <property type="entry name" value="Arrestin_domain-protein"/>
</dbReference>
<reference evidence="15" key="4">
    <citation type="submission" date="2025-08" db="UniProtKB">
        <authorList>
            <consortium name="Ensembl"/>
        </authorList>
    </citation>
    <scope>IDENTIFICATION</scope>
</reference>
<evidence type="ECO:0000256" key="9">
    <source>
        <dbReference type="ARBA" id="ARBA00023163"/>
    </source>
</evidence>
<evidence type="ECO:0000256" key="3">
    <source>
        <dbReference type="ARBA" id="ARBA00022490"/>
    </source>
</evidence>
<keyword evidence="6" id="KW-0832">Ubl conjugation</keyword>
<keyword evidence="10" id="KW-0131">Cell cycle</keyword>
<evidence type="ECO:0000313" key="15">
    <source>
        <dbReference type="Ensembl" id="ENSCMIP00000002432.1"/>
    </source>
</evidence>
<name>A0A4W3GHF4_CALMI</name>
<comment type="similarity">
    <text evidence="2">Belongs to the arrestin family.</text>
</comment>
<dbReference type="OMA" id="TGEVHNR"/>
<evidence type="ECO:0000256" key="6">
    <source>
        <dbReference type="ARBA" id="ARBA00022843"/>
    </source>
</evidence>
<dbReference type="Pfam" id="PF00339">
    <property type="entry name" value="Arrestin_N"/>
    <property type="match status" value="1"/>
</dbReference>
<accession>A0A4W3GHF4</accession>
<evidence type="ECO:0000313" key="16">
    <source>
        <dbReference type="Proteomes" id="UP000314986"/>
    </source>
</evidence>
<dbReference type="InterPro" id="IPR011021">
    <property type="entry name" value="Arrestin-like_N"/>
</dbReference>
<dbReference type="SUPFAM" id="SSF81296">
    <property type="entry name" value="E set domains"/>
    <property type="match status" value="1"/>
</dbReference>
<dbReference type="GO" id="GO:0031625">
    <property type="term" value="F:ubiquitin protein ligase binding"/>
    <property type="evidence" value="ECO:0007669"/>
    <property type="project" value="TreeGrafter"/>
</dbReference>
<keyword evidence="7" id="KW-0805">Transcription regulation</keyword>
<dbReference type="InterPro" id="IPR014752">
    <property type="entry name" value="Arrestin-like_C"/>
</dbReference>
<dbReference type="Gene3D" id="2.60.40.640">
    <property type="match status" value="2"/>
</dbReference>
<keyword evidence="5" id="KW-0597">Phosphoprotein</keyword>
<dbReference type="InParanoid" id="A0A4W3GHF4"/>
<keyword evidence="16" id="KW-1185">Reference proteome</keyword>
<dbReference type="Pfam" id="PF02752">
    <property type="entry name" value="Arrestin_C"/>
    <property type="match status" value="1"/>
</dbReference>
<evidence type="ECO:0000256" key="8">
    <source>
        <dbReference type="ARBA" id="ARBA00023157"/>
    </source>
</evidence>
<dbReference type="STRING" id="7868.ENSCMIP00000002432"/>
<dbReference type="InterPro" id="IPR014756">
    <property type="entry name" value="Ig_E-set"/>
</dbReference>
<dbReference type="Ensembl" id="ENSCMIT00000002519.1">
    <property type="protein sequence ID" value="ENSCMIP00000002432.1"/>
    <property type="gene ID" value="ENSCMIG00000001441.1"/>
</dbReference>